<organism evidence="1 2">
    <name type="scientific">Streptomyces justiciae</name>
    <dbReference type="NCBI Taxonomy" id="2780140"/>
    <lineage>
        <taxon>Bacteria</taxon>
        <taxon>Bacillati</taxon>
        <taxon>Actinomycetota</taxon>
        <taxon>Actinomycetes</taxon>
        <taxon>Kitasatosporales</taxon>
        <taxon>Streptomycetaceae</taxon>
        <taxon>Streptomyces</taxon>
    </lineage>
</organism>
<accession>A0ABU3LLW5</accession>
<sequence>MTDRPEGRARRLSEALAYFFDHVEDIRRQLAEEESRAAVDALLLAVRDDGDVDAAVRRLNARMRAERDALGLYGRTRATGAQLTGIGGTGRGPAVYLCPHRRCLRHHWADDTADASPTCDQDGAPLRLKRL</sequence>
<evidence type="ECO:0000313" key="2">
    <source>
        <dbReference type="Proteomes" id="UP001257948"/>
    </source>
</evidence>
<keyword evidence="2" id="KW-1185">Reference proteome</keyword>
<dbReference type="EMBL" id="JAVTLL010000003">
    <property type="protein sequence ID" value="MDT7840226.1"/>
    <property type="molecule type" value="Genomic_DNA"/>
</dbReference>
<dbReference type="Proteomes" id="UP001257948">
    <property type="component" value="Unassembled WGS sequence"/>
</dbReference>
<protein>
    <submittedName>
        <fullName evidence="1">Uncharacterized protein</fullName>
    </submittedName>
</protein>
<gene>
    <name evidence="1" type="ORF">RQC66_05745</name>
</gene>
<dbReference type="RefSeq" id="WP_314198731.1">
    <property type="nucleotide sequence ID" value="NZ_JAVTLL010000003.1"/>
</dbReference>
<proteinExistence type="predicted"/>
<name>A0ABU3LLW5_9ACTN</name>
<reference evidence="2" key="1">
    <citation type="submission" date="2023-07" db="EMBL/GenBank/DDBJ databases">
        <title>Draft genome sequence of the endophytic actinobacterium Streptomyces justiciae WPN32, a potential antibiotic producer.</title>
        <authorList>
            <person name="Yasawong M."/>
            <person name="Pana W."/>
            <person name="Ganta P."/>
            <person name="Santapan N."/>
            <person name="Songngamsuk T."/>
            <person name="Phatcharaharikarn M."/>
            <person name="Kerdtoob S."/>
            <person name="Nantapong N."/>
        </authorList>
    </citation>
    <scope>NUCLEOTIDE SEQUENCE [LARGE SCALE GENOMIC DNA]</scope>
    <source>
        <strain evidence="2">WPN32</strain>
    </source>
</reference>
<evidence type="ECO:0000313" key="1">
    <source>
        <dbReference type="EMBL" id="MDT7840226.1"/>
    </source>
</evidence>
<comment type="caution">
    <text evidence="1">The sequence shown here is derived from an EMBL/GenBank/DDBJ whole genome shotgun (WGS) entry which is preliminary data.</text>
</comment>